<feature type="domain" description="Creatinase N-terminal" evidence="2">
    <location>
        <begin position="15"/>
        <end position="148"/>
    </location>
</feature>
<dbReference type="PANTHER" id="PTHR46112">
    <property type="entry name" value="AMINOPEPTIDASE"/>
    <property type="match status" value="1"/>
</dbReference>
<keyword evidence="4" id="KW-1185">Reference proteome</keyword>
<dbReference type="Pfam" id="PF00557">
    <property type="entry name" value="Peptidase_M24"/>
    <property type="match status" value="1"/>
</dbReference>
<dbReference type="Gene3D" id="3.40.350.10">
    <property type="entry name" value="Creatinase/prolidase N-terminal domain"/>
    <property type="match status" value="1"/>
</dbReference>
<dbReference type="Gene3D" id="3.90.230.10">
    <property type="entry name" value="Creatinase/methionine aminopeptidase superfamily"/>
    <property type="match status" value="1"/>
</dbReference>
<proteinExistence type="predicted"/>
<evidence type="ECO:0000313" key="3">
    <source>
        <dbReference type="EMBL" id="SCB55067.1"/>
    </source>
</evidence>
<dbReference type="AlphaFoldDB" id="A0A1C3XS27"/>
<dbReference type="EMBL" id="FMAI01000034">
    <property type="protein sequence ID" value="SCB55067.1"/>
    <property type="molecule type" value="Genomic_DNA"/>
</dbReference>
<dbReference type="InterPro" id="IPR050659">
    <property type="entry name" value="Peptidase_M24B"/>
</dbReference>
<accession>A0A1C3XS27</accession>
<organism evidence="3 4">
    <name type="scientific">Bradyrhizobium shewense</name>
    <dbReference type="NCBI Taxonomy" id="1761772"/>
    <lineage>
        <taxon>Bacteria</taxon>
        <taxon>Pseudomonadati</taxon>
        <taxon>Pseudomonadota</taxon>
        <taxon>Alphaproteobacteria</taxon>
        <taxon>Hyphomicrobiales</taxon>
        <taxon>Nitrobacteraceae</taxon>
        <taxon>Bradyrhizobium</taxon>
    </lineage>
</organism>
<dbReference type="SUPFAM" id="SSF55920">
    <property type="entry name" value="Creatinase/aminopeptidase"/>
    <property type="match status" value="1"/>
</dbReference>
<evidence type="ECO:0000313" key="4">
    <source>
        <dbReference type="Proteomes" id="UP000199184"/>
    </source>
</evidence>
<dbReference type="Proteomes" id="UP000199184">
    <property type="component" value="Unassembled WGS sequence"/>
</dbReference>
<evidence type="ECO:0000259" key="1">
    <source>
        <dbReference type="Pfam" id="PF00557"/>
    </source>
</evidence>
<dbReference type="RefSeq" id="WP_091966394.1">
    <property type="nucleotide sequence ID" value="NZ_FMAI01000034.1"/>
</dbReference>
<protein>
    <submittedName>
        <fullName evidence="3">Xaa-Pro dipeptidase</fullName>
    </submittedName>
</protein>
<dbReference type="Pfam" id="PF01321">
    <property type="entry name" value="Creatinase_N"/>
    <property type="match status" value="1"/>
</dbReference>
<reference evidence="4" key="1">
    <citation type="submission" date="2016-08" db="EMBL/GenBank/DDBJ databases">
        <authorList>
            <person name="Varghese N."/>
            <person name="Submissions Spin"/>
        </authorList>
    </citation>
    <scope>NUCLEOTIDE SEQUENCE [LARGE SCALE GENOMIC DNA]</scope>
    <source>
        <strain evidence="4">ERR11</strain>
    </source>
</reference>
<name>A0A1C3XS27_9BRAD</name>
<gene>
    <name evidence="3" type="ORF">GA0061098_103441</name>
</gene>
<dbReference type="SUPFAM" id="SSF53092">
    <property type="entry name" value="Creatinase/prolidase N-terminal domain"/>
    <property type="match status" value="1"/>
</dbReference>
<dbReference type="PANTHER" id="PTHR46112:SF2">
    <property type="entry name" value="XAA-PRO AMINOPEPTIDASE P-RELATED"/>
    <property type="match status" value="1"/>
</dbReference>
<evidence type="ECO:0000259" key="2">
    <source>
        <dbReference type="Pfam" id="PF01321"/>
    </source>
</evidence>
<feature type="domain" description="Peptidase M24" evidence="1">
    <location>
        <begin position="158"/>
        <end position="359"/>
    </location>
</feature>
<dbReference type="InterPro" id="IPR029149">
    <property type="entry name" value="Creatin/AminoP/Spt16_N"/>
</dbReference>
<dbReference type="InterPro" id="IPR000994">
    <property type="entry name" value="Pept_M24"/>
</dbReference>
<dbReference type="CDD" id="cd01066">
    <property type="entry name" value="APP_MetAP"/>
    <property type="match status" value="1"/>
</dbReference>
<dbReference type="InterPro" id="IPR036005">
    <property type="entry name" value="Creatinase/aminopeptidase-like"/>
</dbReference>
<sequence>MSRDLTFSVEEYKRRCDAVRKLMAERRLNCVIFDEPEMMSWLSGYTVSENLWRACIVPASSEPFLLVRKLDMPPARQRTWMDNIVGFGDWDDPLAVLVSTLRERSSVPARIGAEFQSNSFTIQRLQSLRKLLPDTEFFDLERSGWDLRRCKSPEEIAHMSRAGSLLDAAFEATVKEVASGKSQRDIAAAAAAAYYRLGFDDGFVGPLNVGSGWDSLHGFLAERPLVDGDIVHIELLPRLRFYTVRIMRSVIVGRATGEQQAAAQALIELQDRQIAALRPGAIAADVDRIVREGVVAAGLRESYDNITGYTLGTAPLVSQHTSDLYRCFTPRSDWAIEEGMVFHMYTSAAGLAFSESVVVTSSGGKRLTSIPRKIFETRPK</sequence>
<dbReference type="InterPro" id="IPR000587">
    <property type="entry name" value="Creatinase_N"/>
</dbReference>